<keyword evidence="2" id="KW-0547">Nucleotide-binding</keyword>
<dbReference type="GO" id="GO:0005524">
    <property type="term" value="F:ATP binding"/>
    <property type="evidence" value="ECO:0007669"/>
    <property type="project" value="UniProtKB-KW"/>
</dbReference>
<dbReference type="Proteomes" id="UP000655225">
    <property type="component" value="Unassembled WGS sequence"/>
</dbReference>
<dbReference type="Pfam" id="PF18052">
    <property type="entry name" value="Rx_N"/>
    <property type="match status" value="1"/>
</dbReference>
<dbReference type="GO" id="GO:0051707">
    <property type="term" value="P:response to other organism"/>
    <property type="evidence" value="ECO:0007669"/>
    <property type="project" value="UniProtKB-ARBA"/>
</dbReference>
<dbReference type="PANTHER" id="PTHR36766">
    <property type="entry name" value="PLANT BROAD-SPECTRUM MILDEW RESISTANCE PROTEIN RPW8"/>
    <property type="match status" value="1"/>
</dbReference>
<dbReference type="InterPro" id="IPR041118">
    <property type="entry name" value="Rx_N"/>
</dbReference>
<accession>A0A835DC12</accession>
<evidence type="ECO:0000256" key="3">
    <source>
        <dbReference type="ARBA" id="ARBA00022821"/>
    </source>
</evidence>
<dbReference type="InterPro" id="IPR032675">
    <property type="entry name" value="LRR_dom_sf"/>
</dbReference>
<keyword evidence="8" id="KW-1185">Reference proteome</keyword>
<dbReference type="Gene3D" id="3.40.50.300">
    <property type="entry name" value="P-loop containing nucleotide triphosphate hydrolases"/>
    <property type="match status" value="1"/>
</dbReference>
<dbReference type="Gene3D" id="1.10.8.430">
    <property type="entry name" value="Helical domain of apoptotic protease-activating factors"/>
    <property type="match status" value="1"/>
</dbReference>
<evidence type="ECO:0000313" key="8">
    <source>
        <dbReference type="Proteomes" id="UP000655225"/>
    </source>
</evidence>
<comment type="caution">
    <text evidence="7">The sequence shown here is derived from an EMBL/GenBank/DDBJ whole genome shotgun (WGS) entry which is preliminary data.</text>
</comment>
<evidence type="ECO:0000313" key="7">
    <source>
        <dbReference type="EMBL" id="KAF8398658.1"/>
    </source>
</evidence>
<dbReference type="Gene3D" id="3.80.10.10">
    <property type="entry name" value="Ribonuclease Inhibitor"/>
    <property type="match status" value="1"/>
</dbReference>
<dbReference type="PRINTS" id="PR00364">
    <property type="entry name" value="DISEASERSIST"/>
</dbReference>
<dbReference type="GO" id="GO:0006952">
    <property type="term" value="P:defense response"/>
    <property type="evidence" value="ECO:0007669"/>
    <property type="project" value="UniProtKB-KW"/>
</dbReference>
<protein>
    <submittedName>
        <fullName evidence="7">Uncharacterized protein</fullName>
    </submittedName>
</protein>
<evidence type="ECO:0000256" key="4">
    <source>
        <dbReference type="ARBA" id="ARBA00022840"/>
    </source>
</evidence>
<dbReference type="AlphaFoldDB" id="A0A835DC12"/>
<dbReference type="FunFam" id="3.40.50.300:FF:001091">
    <property type="entry name" value="Probable disease resistance protein At1g61300"/>
    <property type="match status" value="1"/>
</dbReference>
<dbReference type="InterPro" id="IPR038005">
    <property type="entry name" value="RX-like_CC"/>
</dbReference>
<reference evidence="7 8" key="1">
    <citation type="submission" date="2020-04" db="EMBL/GenBank/DDBJ databases">
        <title>Plant Genome Project.</title>
        <authorList>
            <person name="Zhang R.-G."/>
        </authorList>
    </citation>
    <scope>NUCLEOTIDE SEQUENCE [LARGE SCALE GENOMIC DNA]</scope>
    <source>
        <strain evidence="7">YNK0</strain>
        <tissue evidence="7">Leaf</tissue>
    </source>
</reference>
<dbReference type="CDD" id="cd14798">
    <property type="entry name" value="RX-CC_like"/>
    <property type="match status" value="1"/>
</dbReference>
<dbReference type="EMBL" id="JABCRI010000010">
    <property type="protein sequence ID" value="KAF8398658.1"/>
    <property type="molecule type" value="Genomic_DNA"/>
</dbReference>
<feature type="domain" description="Disease resistance N-terminal" evidence="6">
    <location>
        <begin position="5"/>
        <end position="91"/>
    </location>
</feature>
<dbReference type="InterPro" id="IPR027417">
    <property type="entry name" value="P-loop_NTPase"/>
</dbReference>
<evidence type="ECO:0000259" key="5">
    <source>
        <dbReference type="Pfam" id="PF00931"/>
    </source>
</evidence>
<keyword evidence="4" id="KW-0067">ATP-binding</keyword>
<dbReference type="GO" id="GO:0043531">
    <property type="term" value="F:ADP binding"/>
    <property type="evidence" value="ECO:0007669"/>
    <property type="project" value="InterPro"/>
</dbReference>
<dbReference type="Pfam" id="PF00931">
    <property type="entry name" value="NB-ARC"/>
    <property type="match status" value="1"/>
</dbReference>
<dbReference type="InterPro" id="IPR042197">
    <property type="entry name" value="Apaf_helical"/>
</dbReference>
<name>A0A835DC12_TETSI</name>
<dbReference type="Gene3D" id="1.20.5.4130">
    <property type="match status" value="1"/>
</dbReference>
<proteinExistence type="predicted"/>
<organism evidence="7 8">
    <name type="scientific">Tetracentron sinense</name>
    <name type="common">Spur-leaf</name>
    <dbReference type="NCBI Taxonomy" id="13715"/>
    <lineage>
        <taxon>Eukaryota</taxon>
        <taxon>Viridiplantae</taxon>
        <taxon>Streptophyta</taxon>
        <taxon>Embryophyta</taxon>
        <taxon>Tracheophyta</taxon>
        <taxon>Spermatophyta</taxon>
        <taxon>Magnoliopsida</taxon>
        <taxon>Trochodendrales</taxon>
        <taxon>Trochodendraceae</taxon>
        <taxon>Tetracentron</taxon>
    </lineage>
</organism>
<evidence type="ECO:0000256" key="2">
    <source>
        <dbReference type="ARBA" id="ARBA00022741"/>
    </source>
</evidence>
<evidence type="ECO:0000256" key="1">
    <source>
        <dbReference type="ARBA" id="ARBA00022737"/>
    </source>
</evidence>
<dbReference type="PANTHER" id="PTHR36766:SF53">
    <property type="entry name" value="DISEASE RESISTANCE PROTEIN RPP13-LIKE"/>
    <property type="match status" value="1"/>
</dbReference>
<sequence length="550" mass="62398">MAESMVTFFLKKVGALLEGKANLLFGVKEKVRSLGTELEFIRSFLRDADEKRTKNNERSVNVWVSQVRDEAYNVEDVINLFIPKEERQRWRNMALRIIGYPNQLLTIHLVAKQIQDIKKRLKGISANAETYGLNKQLGESSGASLNQVLENRAPLVEEADVVGFHRDAEKLATLLVGGEARENHSVVVVSIVGMGGLGKTTLAKKVYNRFDVKKHFDSCAWVYVSKEYGPKDLLLSIIKQVGTLTQEEKALMNEEELGRTLSNYLKEKKYLIVMDDIWKVEDWDRLKFALPNEEGKGSRVLLTTRNKEVALYADPNLEPHGLHLLDEGESWELFTKKVVSCPAELEELGKKIVAKCSGLPLAIVVLGGLLCTKEKTHGAWLYLSGQLEKLPNLVDFPPNLTKLSLHFSGLAIGRQQEDEDEPQAQNQIMATLEQLPNLRVLSLGKRSYEEKEMIFTEGGFPKLQDLHIDDLENLEEWRVEKGATPCLQSLYLDSCDRLKMLPDGLRHVTTLQKFYLYRRNNPGLKDIVEKDRGEDCNLHEEEVDQQSANP</sequence>
<dbReference type="SUPFAM" id="SSF52058">
    <property type="entry name" value="L domain-like"/>
    <property type="match status" value="1"/>
</dbReference>
<dbReference type="OMA" id="ENTHRTW"/>
<keyword evidence="3" id="KW-0611">Plant defense</keyword>
<feature type="domain" description="NB-ARC" evidence="5">
    <location>
        <begin position="182"/>
        <end position="340"/>
    </location>
</feature>
<dbReference type="SUPFAM" id="SSF52540">
    <property type="entry name" value="P-loop containing nucleoside triphosphate hydrolases"/>
    <property type="match status" value="1"/>
</dbReference>
<keyword evidence="1" id="KW-0677">Repeat</keyword>
<evidence type="ECO:0000259" key="6">
    <source>
        <dbReference type="Pfam" id="PF18052"/>
    </source>
</evidence>
<gene>
    <name evidence="7" type="ORF">HHK36_014513</name>
</gene>
<dbReference type="InterPro" id="IPR002182">
    <property type="entry name" value="NB-ARC"/>
</dbReference>
<dbReference type="OrthoDB" id="3027644at2759"/>